<evidence type="ECO:0000259" key="3">
    <source>
        <dbReference type="Pfam" id="PF16344"/>
    </source>
</evidence>
<dbReference type="Pfam" id="PF04773">
    <property type="entry name" value="FecR"/>
    <property type="match status" value="1"/>
</dbReference>
<feature type="transmembrane region" description="Helical" evidence="1">
    <location>
        <begin position="66"/>
        <end position="84"/>
    </location>
</feature>
<dbReference type="Pfam" id="PF16344">
    <property type="entry name" value="FecR_C"/>
    <property type="match status" value="1"/>
</dbReference>
<feature type="domain" description="Protein FecR C-terminal" evidence="3">
    <location>
        <begin position="251"/>
        <end position="317"/>
    </location>
</feature>
<dbReference type="InterPro" id="IPR032508">
    <property type="entry name" value="FecR_C"/>
</dbReference>
<dbReference type="EMBL" id="SWBQ01000003">
    <property type="protein sequence ID" value="TKC05979.1"/>
    <property type="molecule type" value="Genomic_DNA"/>
</dbReference>
<dbReference type="PANTHER" id="PTHR30273">
    <property type="entry name" value="PERIPLASMIC SIGNAL SENSOR AND SIGMA FACTOR ACTIVATOR FECR-RELATED"/>
    <property type="match status" value="1"/>
</dbReference>
<accession>A0A4U1CKM2</accession>
<dbReference type="RefSeq" id="WP_136836241.1">
    <property type="nucleotide sequence ID" value="NZ_SWBQ01000003.1"/>
</dbReference>
<organism evidence="4 5">
    <name type="scientific">Pedobacter frigoris</name>
    <dbReference type="NCBI Taxonomy" id="2571272"/>
    <lineage>
        <taxon>Bacteria</taxon>
        <taxon>Pseudomonadati</taxon>
        <taxon>Bacteroidota</taxon>
        <taxon>Sphingobacteriia</taxon>
        <taxon>Sphingobacteriales</taxon>
        <taxon>Sphingobacteriaceae</taxon>
        <taxon>Pedobacter</taxon>
    </lineage>
</organism>
<evidence type="ECO:0000313" key="5">
    <source>
        <dbReference type="Proteomes" id="UP000307244"/>
    </source>
</evidence>
<dbReference type="InterPro" id="IPR012373">
    <property type="entry name" value="Ferrdict_sens_TM"/>
</dbReference>
<dbReference type="Proteomes" id="UP000307244">
    <property type="component" value="Unassembled WGS sequence"/>
</dbReference>
<comment type="caution">
    <text evidence="4">The sequence shown here is derived from an EMBL/GenBank/DDBJ whole genome shotgun (WGS) entry which is preliminary data.</text>
</comment>
<dbReference type="PIRSF" id="PIRSF018266">
    <property type="entry name" value="FecR"/>
    <property type="match status" value="1"/>
</dbReference>
<keyword evidence="5" id="KW-1185">Reference proteome</keyword>
<dbReference type="GO" id="GO:0016989">
    <property type="term" value="F:sigma factor antagonist activity"/>
    <property type="evidence" value="ECO:0007669"/>
    <property type="project" value="TreeGrafter"/>
</dbReference>
<proteinExistence type="predicted"/>
<evidence type="ECO:0000256" key="1">
    <source>
        <dbReference type="SAM" id="Phobius"/>
    </source>
</evidence>
<dbReference type="PANTHER" id="PTHR30273:SF2">
    <property type="entry name" value="PROTEIN FECR"/>
    <property type="match status" value="1"/>
</dbReference>
<keyword evidence="1" id="KW-0812">Transmembrane</keyword>
<gene>
    <name evidence="4" type="ORF">FA047_11615</name>
</gene>
<sequence>MKHDFSKDLFDKYVEGKCTEEEKAIVEGWYLNELKNSDFVPEKEQMALVQEEIWNGIAPAKKSYPFVRWTAYAAAIVIAVLFVYKFQSGKEVKTNPETKLVSAPVDRDSVVVASATENSMMKLSDGSVIILEKGSKLTILSAFNKKHNREVELEGKAFFDIAHNPSKPFIIYTGNVRTTVLGTSFDITAPAGSKSVKVNVIRGLVEVKNMKSHWLTYLKKNMQVVSEDAEMVSRKVINAEKELSWNNKEGIVFNDISFKDAKNMLEDRFQVKINLPDEDLQNVKFTTSLRANESLDHFLSIICNYNNAKHNFNIDSTEVSIKPLNRN</sequence>
<dbReference type="Gene3D" id="2.60.120.1440">
    <property type="match status" value="1"/>
</dbReference>
<reference evidence="4 5" key="1">
    <citation type="submission" date="2019-04" db="EMBL/GenBank/DDBJ databases">
        <title>Pedobacter sp. RP-3-15 sp. nov., isolated from Arctic soil.</title>
        <authorList>
            <person name="Dahal R.H."/>
            <person name="Kim D.-U."/>
        </authorList>
    </citation>
    <scope>NUCLEOTIDE SEQUENCE [LARGE SCALE GENOMIC DNA]</scope>
    <source>
        <strain evidence="4 5">RP-3-15</strain>
    </source>
</reference>
<dbReference type="OrthoDB" id="697544at2"/>
<evidence type="ECO:0000313" key="4">
    <source>
        <dbReference type="EMBL" id="TKC05979.1"/>
    </source>
</evidence>
<dbReference type="AlphaFoldDB" id="A0A4U1CKM2"/>
<name>A0A4U1CKM2_9SPHI</name>
<dbReference type="Gene3D" id="3.55.50.30">
    <property type="match status" value="1"/>
</dbReference>
<evidence type="ECO:0000259" key="2">
    <source>
        <dbReference type="Pfam" id="PF04773"/>
    </source>
</evidence>
<protein>
    <submittedName>
        <fullName evidence="4">FecR family protein</fullName>
    </submittedName>
</protein>
<keyword evidence="1" id="KW-1133">Transmembrane helix</keyword>
<keyword evidence="1" id="KW-0472">Membrane</keyword>
<feature type="domain" description="FecR protein" evidence="2">
    <location>
        <begin position="113"/>
        <end position="206"/>
    </location>
</feature>
<dbReference type="InterPro" id="IPR006860">
    <property type="entry name" value="FecR"/>
</dbReference>